<dbReference type="PANTHER" id="PTHR46016">
    <property type="entry name" value="ZINC FINGER, RING/FYVE/PHD-TYPE"/>
    <property type="match status" value="1"/>
</dbReference>
<evidence type="ECO:0000256" key="2">
    <source>
        <dbReference type="ARBA" id="ARBA00022771"/>
    </source>
</evidence>
<keyword evidence="2 4" id="KW-0863">Zinc-finger</keyword>
<dbReference type="EMBL" id="CT868008">
    <property type="protein sequence ID" value="CAK60515.1"/>
    <property type="molecule type" value="Genomic_DNA"/>
</dbReference>
<evidence type="ECO:0000256" key="3">
    <source>
        <dbReference type="ARBA" id="ARBA00022833"/>
    </source>
</evidence>
<dbReference type="OMA" id="DCNEFIC"/>
<reference evidence="6 7" key="1">
    <citation type="journal article" date="2006" name="Nature">
        <title>Global trends of whole-genome duplications revealed by the ciliate Paramecium tetraurelia.</title>
        <authorList>
            <consortium name="Genoscope"/>
            <person name="Aury J.-M."/>
            <person name="Jaillon O."/>
            <person name="Duret L."/>
            <person name="Noel B."/>
            <person name="Jubin C."/>
            <person name="Porcel B.M."/>
            <person name="Segurens B."/>
            <person name="Daubin V."/>
            <person name="Anthouard V."/>
            <person name="Aiach N."/>
            <person name="Arnaiz O."/>
            <person name="Billaut A."/>
            <person name="Beisson J."/>
            <person name="Blanc I."/>
            <person name="Bouhouche K."/>
            <person name="Camara F."/>
            <person name="Duharcourt S."/>
            <person name="Guigo R."/>
            <person name="Gogendeau D."/>
            <person name="Katinka M."/>
            <person name="Keller A.-M."/>
            <person name="Kissmehl R."/>
            <person name="Klotz C."/>
            <person name="Koll F."/>
            <person name="Le Moue A."/>
            <person name="Lepere C."/>
            <person name="Malinsky S."/>
            <person name="Nowacki M."/>
            <person name="Nowak J.K."/>
            <person name="Plattner H."/>
            <person name="Poulain J."/>
            <person name="Ruiz F."/>
            <person name="Serrano V."/>
            <person name="Zagulski M."/>
            <person name="Dessen P."/>
            <person name="Betermier M."/>
            <person name="Weissenbach J."/>
            <person name="Scarpelli C."/>
            <person name="Schachter V."/>
            <person name="Sperling L."/>
            <person name="Meyer E."/>
            <person name="Cohen J."/>
            <person name="Wincker P."/>
        </authorList>
    </citation>
    <scope>NUCLEOTIDE SEQUENCE [LARGE SCALE GENOMIC DNA]</scope>
    <source>
        <strain evidence="6 7">Stock d4-2</strain>
    </source>
</reference>
<dbReference type="GO" id="GO:0000209">
    <property type="term" value="P:protein polyubiquitination"/>
    <property type="evidence" value="ECO:0000318"/>
    <property type="project" value="GO_Central"/>
</dbReference>
<dbReference type="SUPFAM" id="SSF57850">
    <property type="entry name" value="RING/U-box"/>
    <property type="match status" value="1"/>
</dbReference>
<accession>A0BPP8</accession>
<dbReference type="PROSITE" id="PS00518">
    <property type="entry name" value="ZF_RING_1"/>
    <property type="match status" value="1"/>
</dbReference>
<dbReference type="InterPro" id="IPR001841">
    <property type="entry name" value="Znf_RING"/>
</dbReference>
<dbReference type="Proteomes" id="UP000000600">
    <property type="component" value="Unassembled WGS sequence"/>
</dbReference>
<dbReference type="SMART" id="SM00184">
    <property type="entry name" value="RING"/>
    <property type="match status" value="1"/>
</dbReference>
<evidence type="ECO:0000313" key="6">
    <source>
        <dbReference type="EMBL" id="CAK60515.1"/>
    </source>
</evidence>
<dbReference type="PANTHER" id="PTHR46016:SF1">
    <property type="entry name" value="RING-TYPE DOMAIN-CONTAINING PROTEIN"/>
    <property type="match status" value="1"/>
</dbReference>
<keyword evidence="3" id="KW-0862">Zinc</keyword>
<dbReference type="STRING" id="5888.A0BPP8"/>
<dbReference type="KEGG" id="ptm:GSPATT00005265001"/>
<dbReference type="Pfam" id="PF13923">
    <property type="entry name" value="zf-C3HC4_2"/>
    <property type="match status" value="1"/>
</dbReference>
<dbReference type="InterPro" id="IPR051438">
    <property type="entry name" value="RNF_E3_ubiq-protein_ligase"/>
</dbReference>
<feature type="domain" description="RING-type" evidence="5">
    <location>
        <begin position="17"/>
        <end position="55"/>
    </location>
</feature>
<evidence type="ECO:0000256" key="1">
    <source>
        <dbReference type="ARBA" id="ARBA00022723"/>
    </source>
</evidence>
<dbReference type="Gene3D" id="3.30.40.10">
    <property type="entry name" value="Zinc/RING finger domain, C3HC4 (zinc finger)"/>
    <property type="match status" value="1"/>
</dbReference>
<name>A0BPP8_PARTE</name>
<dbReference type="GO" id="GO:0061630">
    <property type="term" value="F:ubiquitin protein ligase activity"/>
    <property type="evidence" value="ECO:0000318"/>
    <property type="project" value="GO_Central"/>
</dbReference>
<dbReference type="GO" id="GO:0008270">
    <property type="term" value="F:zinc ion binding"/>
    <property type="evidence" value="ECO:0007669"/>
    <property type="project" value="UniProtKB-KW"/>
</dbReference>
<organism evidence="6 7">
    <name type="scientific">Paramecium tetraurelia</name>
    <dbReference type="NCBI Taxonomy" id="5888"/>
    <lineage>
        <taxon>Eukaryota</taxon>
        <taxon>Sar</taxon>
        <taxon>Alveolata</taxon>
        <taxon>Ciliophora</taxon>
        <taxon>Intramacronucleata</taxon>
        <taxon>Oligohymenophorea</taxon>
        <taxon>Peniculida</taxon>
        <taxon>Parameciidae</taxon>
        <taxon>Paramecium</taxon>
    </lineage>
</organism>
<dbReference type="OrthoDB" id="305238at2759"/>
<dbReference type="RefSeq" id="XP_001427913.1">
    <property type="nucleotide sequence ID" value="XM_001427876.1"/>
</dbReference>
<sequence length="258" mass="30883">MKEDIKILSVDCNEFICSICFQIFTKPIKTTCGHNFCIKCITKWVQKKKHCPCCRKWQSDDTVQEKDEILAEKVSQLEVACLKCNKWTGLMKELKTHRFDQCTTYQSEKQSIQYQLVEDDSNDNTSLIIKELLSIKNQQNFIQLMELENEEFVFEKIPIGKKTKKIRKRNTCKNQDQDVQLLQEDDIIKLKQSENYITKQINKRFRIQQNLLKDLIDKKYKMETYLFFVQLFYNQNEYLLQKLRNNNDDKLSVNCIQK</sequence>
<dbReference type="GO" id="GO:0006511">
    <property type="term" value="P:ubiquitin-dependent protein catabolic process"/>
    <property type="evidence" value="ECO:0000318"/>
    <property type="project" value="GO_Central"/>
</dbReference>
<evidence type="ECO:0000256" key="4">
    <source>
        <dbReference type="PROSITE-ProRule" id="PRU00175"/>
    </source>
</evidence>
<dbReference type="InterPro" id="IPR013083">
    <property type="entry name" value="Znf_RING/FYVE/PHD"/>
</dbReference>
<keyword evidence="1" id="KW-0479">Metal-binding</keyword>
<dbReference type="GeneID" id="5013697"/>
<dbReference type="AlphaFoldDB" id="A0BPP8"/>
<proteinExistence type="predicted"/>
<protein>
    <recommendedName>
        <fullName evidence="5">RING-type domain-containing protein</fullName>
    </recommendedName>
</protein>
<dbReference type="InterPro" id="IPR017907">
    <property type="entry name" value="Znf_RING_CS"/>
</dbReference>
<gene>
    <name evidence="6" type="ORF">GSPATT00005265001</name>
</gene>
<dbReference type="HOGENOM" id="CLU_1108863_0_0_1"/>
<evidence type="ECO:0000259" key="5">
    <source>
        <dbReference type="PROSITE" id="PS50089"/>
    </source>
</evidence>
<evidence type="ECO:0000313" key="7">
    <source>
        <dbReference type="Proteomes" id="UP000000600"/>
    </source>
</evidence>
<dbReference type="InParanoid" id="A0BPP8"/>
<keyword evidence="7" id="KW-1185">Reference proteome</keyword>
<dbReference type="PROSITE" id="PS50089">
    <property type="entry name" value="ZF_RING_2"/>
    <property type="match status" value="1"/>
</dbReference>